<keyword evidence="4" id="KW-0175">Coiled coil</keyword>
<dbReference type="PANTHER" id="PTHR32114">
    <property type="entry name" value="ABC TRANSPORTER ABCH.3"/>
    <property type="match status" value="1"/>
</dbReference>
<proteinExistence type="inferred from homology"/>
<name>A0A5M9I3F9_9FIRM</name>
<dbReference type="Proteomes" id="UP000322025">
    <property type="component" value="Unassembled WGS sequence"/>
</dbReference>
<feature type="compositionally biased region" description="Basic and acidic residues" evidence="5">
    <location>
        <begin position="746"/>
        <end position="756"/>
    </location>
</feature>
<feature type="coiled-coil region" evidence="4">
    <location>
        <begin position="249"/>
        <end position="392"/>
    </location>
</feature>
<evidence type="ECO:0000259" key="6">
    <source>
        <dbReference type="Pfam" id="PF13476"/>
    </source>
</evidence>
<evidence type="ECO:0000256" key="1">
    <source>
        <dbReference type="ARBA" id="ARBA00006930"/>
    </source>
</evidence>
<evidence type="ECO:0000313" key="7">
    <source>
        <dbReference type="EMBL" id="KAA8502586.1"/>
    </source>
</evidence>
<dbReference type="Pfam" id="PF13476">
    <property type="entry name" value="AAA_23"/>
    <property type="match status" value="1"/>
</dbReference>
<accession>A0A5M9I3F9</accession>
<gene>
    <name evidence="7" type="ORF">FNY66_02845</name>
</gene>
<feature type="region of interest" description="Disordered" evidence="5">
    <location>
        <begin position="708"/>
        <end position="756"/>
    </location>
</feature>
<dbReference type="Pfam" id="PF13558">
    <property type="entry name" value="SbcC_Walker_B"/>
    <property type="match status" value="1"/>
</dbReference>
<feature type="compositionally biased region" description="Basic and acidic residues" evidence="5">
    <location>
        <begin position="712"/>
        <end position="738"/>
    </location>
</feature>
<dbReference type="GO" id="GO:0016887">
    <property type="term" value="F:ATP hydrolysis activity"/>
    <property type="evidence" value="ECO:0007669"/>
    <property type="project" value="InterPro"/>
</dbReference>
<sequence>MRPTRLIMQAFGSYGKRTVIDFEQTNQNLFLITGDTGAGKTTIFDAIVFALYGEASSGANKKDGTELQSQFVDYDVEPFVELTFTEGTGKNREEYTVRRIPRHIRPLKRGSGVKEESESVALTMPDGTEYPQKETDRKLEEITGLTKNQFMQVAMIAQGEFMELLRAKSDDKKVIFRKLFHTELYQKIVDELARRRRVKQQEIGQIRTVCQTEVSHVKVPESPEGEGQIIYRELQLLKRRIIDSDRLSVVDMEQLLEKLHILCGELEEQTAHASEKYEEAKKDFLEKRDTCSSARELLRRFHELDSAEKELAECAAREDEIKASLRLIGQITAAYEISSVWQRYRDAQSTVSMTERRLDEQQKLLPDLRKVYEEAEQREKEAKMLLDREIQSFTKISERVEKALEVLKKIRIAQADAAEKEKISVLSGKAAEEARKRLEDLERQEKEHWEQEERLSRTDVLLEQWKAKCRKAEEIKEKIGEAEMLQMEAESQRKKTEKARSDYAEASDVYEKKNAEYENMRRLFLNAQAGFIAREQLRPGRPCPVCGSLEHPNPCELGEDHSDLSRETLDRLDEEVAALRKNQESAAAAAKAASALLAEKEKQRMAGLDALREKMEELFPESAGTVRGEMPDLEEDLSLWKDRLSTWQKALQAEGRQLEQDARTLDKIRSFLQNVDSEKQAQRQKADQAAETAAGAKEALAASRASLASLEGSRDYPTEKDAEEARSRAEAEKRKREGAYSAARYAEQKAKSARENAETLISRYTAELPGLKEERELKKTAYEQCMAEKNLTETEWKALTEKYERNETEALQNKADIHRQKKAAAESKKDTAAAAIGGRKRPLLEELEQARLEAEEKMAETQEALEEVKEYYKANTDVCRALEPVMEERGKIMEEHKRLDDLYNLLAGKVSGSRMDIETFVQRYYLERILYAANRRFREMSAGQFELRMCDLDRAGAGKNRGLDLMVYSTVTGKEREVRTLSGGESFMAALSLALGMADQIQESAASVNLDMMFIDEGFGSLDDHSRNKAVRVLQDMAGGSKLIGIISHVTELKQEIEDQLIVSKDEEGSHVRWQIS</sequence>
<organism evidence="7 8">
    <name type="scientific">Mediterraneibacter catenae</name>
    <dbReference type="NCBI Taxonomy" id="2594882"/>
    <lineage>
        <taxon>Bacteria</taxon>
        <taxon>Bacillati</taxon>
        <taxon>Bacillota</taxon>
        <taxon>Clostridia</taxon>
        <taxon>Lachnospirales</taxon>
        <taxon>Lachnospiraceae</taxon>
        <taxon>Mediterraneibacter</taxon>
    </lineage>
</organism>
<dbReference type="PROSITE" id="PS00675">
    <property type="entry name" value="SIGMA54_INTERACT_1"/>
    <property type="match status" value="1"/>
</dbReference>
<keyword evidence="8" id="KW-1185">Reference proteome</keyword>
<feature type="coiled-coil region" evidence="4">
    <location>
        <begin position="562"/>
        <end position="618"/>
    </location>
</feature>
<dbReference type="PANTHER" id="PTHR32114:SF2">
    <property type="entry name" value="ABC TRANSPORTER ABCH.3"/>
    <property type="match status" value="1"/>
</dbReference>
<dbReference type="InterPro" id="IPR027417">
    <property type="entry name" value="P-loop_NTPase"/>
</dbReference>
<comment type="caution">
    <text evidence="7">The sequence shown here is derived from an EMBL/GenBank/DDBJ whole genome shotgun (WGS) entry which is preliminary data.</text>
</comment>
<reference evidence="7" key="1">
    <citation type="submission" date="2019-07" db="EMBL/GenBank/DDBJ databases">
        <authorList>
            <person name="Wongkuna S."/>
            <person name="Scaria J."/>
        </authorList>
    </citation>
    <scope>NUCLEOTIDE SEQUENCE [LARGE SCALE GENOMIC DNA]</scope>
    <source>
        <strain evidence="7">SW178</strain>
    </source>
</reference>
<feature type="coiled-coil region" evidence="4">
    <location>
        <begin position="808"/>
        <end position="871"/>
    </location>
</feature>
<dbReference type="AlphaFoldDB" id="A0A5M9I3F9"/>
<dbReference type="OrthoDB" id="9795626at2"/>
<evidence type="ECO:0000256" key="5">
    <source>
        <dbReference type="SAM" id="MobiDB-lite"/>
    </source>
</evidence>
<comment type="similarity">
    <text evidence="1">Belongs to the SMC family. SbcC subfamily.</text>
</comment>
<dbReference type="RefSeq" id="WP_150310227.1">
    <property type="nucleotide sequence ID" value="NZ_VMSO01000002.1"/>
</dbReference>
<evidence type="ECO:0000256" key="2">
    <source>
        <dbReference type="ARBA" id="ARBA00011322"/>
    </source>
</evidence>
<evidence type="ECO:0000313" key="8">
    <source>
        <dbReference type="Proteomes" id="UP000322025"/>
    </source>
</evidence>
<comment type="subunit">
    <text evidence="2">Heterodimer of SbcC and SbcD.</text>
</comment>
<evidence type="ECO:0000256" key="3">
    <source>
        <dbReference type="ARBA" id="ARBA00013368"/>
    </source>
</evidence>
<dbReference type="GO" id="GO:0006302">
    <property type="term" value="P:double-strand break repair"/>
    <property type="evidence" value="ECO:0007669"/>
    <property type="project" value="InterPro"/>
</dbReference>
<dbReference type="Gene3D" id="3.40.50.300">
    <property type="entry name" value="P-loop containing nucleotide triphosphate hydrolases"/>
    <property type="match status" value="2"/>
</dbReference>
<protein>
    <recommendedName>
        <fullName evidence="3">Nuclease SbcCD subunit C</fullName>
    </recommendedName>
</protein>
<dbReference type="InterPro" id="IPR025662">
    <property type="entry name" value="Sigma_54_int_dom_ATP-bd_1"/>
</dbReference>
<feature type="domain" description="Rad50/SbcC-type AAA" evidence="6">
    <location>
        <begin position="5"/>
        <end position="203"/>
    </location>
</feature>
<evidence type="ECO:0000256" key="4">
    <source>
        <dbReference type="SAM" id="Coils"/>
    </source>
</evidence>
<dbReference type="InterPro" id="IPR038729">
    <property type="entry name" value="Rad50/SbcC_AAA"/>
</dbReference>
<feature type="coiled-coil region" evidence="4">
    <location>
        <begin position="431"/>
        <end position="523"/>
    </location>
</feature>
<dbReference type="EMBL" id="VMSO01000002">
    <property type="protein sequence ID" value="KAA8502586.1"/>
    <property type="molecule type" value="Genomic_DNA"/>
</dbReference>
<dbReference type="SUPFAM" id="SSF52540">
    <property type="entry name" value="P-loop containing nucleoside triphosphate hydrolases"/>
    <property type="match status" value="1"/>
</dbReference>